<feature type="binding site" evidence="2">
    <location>
        <position position="250"/>
    </location>
    <ligand>
        <name>Co(2+)</name>
        <dbReference type="ChEBI" id="CHEBI:48828"/>
    </ligand>
</feature>
<proteinExistence type="predicted"/>
<dbReference type="GO" id="GO:0046872">
    <property type="term" value="F:metal ion binding"/>
    <property type="evidence" value="ECO:0007669"/>
    <property type="project" value="UniProtKB-KW"/>
</dbReference>
<dbReference type="GO" id="GO:0016852">
    <property type="term" value="F:sirohydrochlorin cobaltochelatase activity"/>
    <property type="evidence" value="ECO:0007669"/>
    <property type="project" value="InterPro"/>
</dbReference>
<evidence type="ECO:0000256" key="3">
    <source>
        <dbReference type="SAM" id="MobiDB-lite"/>
    </source>
</evidence>
<evidence type="ECO:0000256" key="2">
    <source>
        <dbReference type="PIRSR" id="PIRSR033579-3"/>
    </source>
</evidence>
<dbReference type="AlphaFoldDB" id="A0A9D1W6B3"/>
<accession>A0A9D1W6B3</accession>
<dbReference type="SUPFAM" id="SSF53800">
    <property type="entry name" value="Chelatase"/>
    <property type="match status" value="1"/>
</dbReference>
<sequence length="302" mass="33270">MKEGLLAVSSAPAGPLGAEAEEENYSTGDASLDNIRNQDNIGERELLAVSFGTSYNDSRRLTIGAIEEEMERAFPEFSVRRAFTSQIILNHVRSRDGISMDNVKEALARAADNGVKTLVIQPTHLMNGLEYHDLVAEASGHVELFEQVVIGDPLLTSERDFQLVMEAVTEASAVYDDPDTAICLMGHGTESAANQVYERLENMLRRAGRSNYYVGTVEANPGLEDVLTAVRRGVYRRVILMPLMVVAGDHVNNDMAGDGEDSWKTAFEEAGYEVTCLMQGLGELEKIRRLFVDHARAAMDRL</sequence>
<comment type="caution">
    <text evidence="4">The sequence shown here is derived from an EMBL/GenBank/DDBJ whole genome shotgun (WGS) entry which is preliminary data.</text>
</comment>
<reference evidence="4" key="1">
    <citation type="journal article" date="2021" name="PeerJ">
        <title>Extensive microbial diversity within the chicken gut microbiome revealed by metagenomics and culture.</title>
        <authorList>
            <person name="Gilroy R."/>
            <person name="Ravi A."/>
            <person name="Getino M."/>
            <person name="Pursley I."/>
            <person name="Horton D.L."/>
            <person name="Alikhan N.F."/>
            <person name="Baker D."/>
            <person name="Gharbi K."/>
            <person name="Hall N."/>
            <person name="Watson M."/>
            <person name="Adriaenssens E.M."/>
            <person name="Foster-Nyarko E."/>
            <person name="Jarju S."/>
            <person name="Secka A."/>
            <person name="Antonio M."/>
            <person name="Oren A."/>
            <person name="Chaudhuri R.R."/>
            <person name="La Ragione R."/>
            <person name="Hildebrand F."/>
            <person name="Pallen M.J."/>
        </authorList>
    </citation>
    <scope>NUCLEOTIDE SEQUENCE</scope>
    <source>
        <strain evidence="4">ChiGjej4B4-12881</strain>
    </source>
</reference>
<dbReference type="InterPro" id="IPR010388">
    <property type="entry name" value="Anaerobic_Co-chelatase"/>
</dbReference>
<feature type="region of interest" description="Disordered" evidence="3">
    <location>
        <begin position="1"/>
        <end position="26"/>
    </location>
</feature>
<dbReference type="CDD" id="cd03413">
    <property type="entry name" value="CbiK_C"/>
    <property type="match status" value="1"/>
</dbReference>
<keyword evidence="2" id="KW-0479">Metal-binding</keyword>
<dbReference type="GO" id="GO:0019251">
    <property type="term" value="P:anaerobic cobalamin biosynthetic process"/>
    <property type="evidence" value="ECO:0007669"/>
    <property type="project" value="InterPro"/>
</dbReference>
<feature type="binding site" evidence="2">
    <location>
        <position position="187"/>
    </location>
    <ligand>
        <name>Co(2+)</name>
        <dbReference type="ChEBI" id="CHEBI:48828"/>
    </ligand>
</feature>
<keyword evidence="2" id="KW-0170">Cobalt</keyword>
<dbReference type="PIRSF" id="PIRSF033579">
    <property type="entry name" value="Anaer_Co_chel"/>
    <property type="match status" value="1"/>
</dbReference>
<organism evidence="4 5">
    <name type="scientific">Candidatus Lachnoclostridium stercoripullorum</name>
    <dbReference type="NCBI Taxonomy" id="2838635"/>
    <lineage>
        <taxon>Bacteria</taxon>
        <taxon>Bacillati</taxon>
        <taxon>Bacillota</taxon>
        <taxon>Clostridia</taxon>
        <taxon>Lachnospirales</taxon>
        <taxon>Lachnospiraceae</taxon>
    </lineage>
</organism>
<evidence type="ECO:0000313" key="4">
    <source>
        <dbReference type="EMBL" id="HIX53268.1"/>
    </source>
</evidence>
<reference evidence="4" key="2">
    <citation type="submission" date="2021-04" db="EMBL/GenBank/DDBJ databases">
        <authorList>
            <person name="Gilroy R."/>
        </authorList>
    </citation>
    <scope>NUCLEOTIDE SEQUENCE</scope>
    <source>
        <strain evidence="4">ChiGjej4B4-12881</strain>
    </source>
</reference>
<feature type="active site" description="Proton acceptor" evidence="1">
    <location>
        <position position="187"/>
    </location>
</feature>
<evidence type="ECO:0000313" key="5">
    <source>
        <dbReference type="Proteomes" id="UP000886780"/>
    </source>
</evidence>
<evidence type="ECO:0000256" key="1">
    <source>
        <dbReference type="PIRSR" id="PIRSR033579-1"/>
    </source>
</evidence>
<name>A0A9D1W6B3_9FIRM</name>
<dbReference type="Pfam" id="PF06180">
    <property type="entry name" value="CbiK"/>
    <property type="match status" value="1"/>
</dbReference>
<feature type="binding site" evidence="2">
    <location>
        <position position="218"/>
    </location>
    <ligand>
        <name>Co(2+)</name>
        <dbReference type="ChEBI" id="CHEBI:48828"/>
    </ligand>
</feature>
<protein>
    <submittedName>
        <fullName evidence="4">Sirohydrochlorin cobaltochelatase</fullName>
    </submittedName>
</protein>
<dbReference type="Proteomes" id="UP000886780">
    <property type="component" value="Unassembled WGS sequence"/>
</dbReference>
<dbReference type="EMBL" id="DXEU01000196">
    <property type="protein sequence ID" value="HIX53268.1"/>
    <property type="molecule type" value="Genomic_DNA"/>
</dbReference>
<gene>
    <name evidence="4" type="ORF">IAA28_10755</name>
</gene>
<dbReference type="Gene3D" id="3.40.50.1400">
    <property type="match status" value="2"/>
</dbReference>